<dbReference type="AlphaFoldDB" id="A0A314ZH15"/>
<gene>
    <name evidence="11" type="ORF">Pyn_39464</name>
</gene>
<keyword evidence="2 9" id="KW-0812">Transmembrane</keyword>
<keyword evidence="12" id="KW-1185">Reference proteome</keyword>
<feature type="compositionally biased region" description="Basic and acidic residues" evidence="8">
    <location>
        <begin position="8"/>
        <end position="19"/>
    </location>
</feature>
<comment type="caution">
    <text evidence="11">The sequence shown here is derived from an EMBL/GenBank/DDBJ whole genome shotgun (WGS) entry which is preliminary data.</text>
</comment>
<evidence type="ECO:0000256" key="2">
    <source>
        <dbReference type="ARBA" id="ARBA00022692"/>
    </source>
</evidence>
<dbReference type="PROSITE" id="PS50297">
    <property type="entry name" value="ANK_REP_REGION"/>
    <property type="match status" value="1"/>
</dbReference>
<evidence type="ECO:0000313" key="11">
    <source>
        <dbReference type="EMBL" id="PQQ17437.1"/>
    </source>
</evidence>
<comment type="subcellular location">
    <subcellularLocation>
        <location evidence="1">Membrane</location>
        <topology evidence="1">Multi-pass membrane protein</topology>
    </subcellularLocation>
</comment>
<dbReference type="PANTHER" id="PTHR24186:SF38">
    <property type="entry name" value="ANKYRIN REPEAT FAMILY PROTEIN"/>
    <property type="match status" value="1"/>
</dbReference>
<organism evidence="11 12">
    <name type="scientific">Prunus yedoensis var. nudiflora</name>
    <dbReference type="NCBI Taxonomy" id="2094558"/>
    <lineage>
        <taxon>Eukaryota</taxon>
        <taxon>Viridiplantae</taxon>
        <taxon>Streptophyta</taxon>
        <taxon>Embryophyta</taxon>
        <taxon>Tracheophyta</taxon>
        <taxon>Spermatophyta</taxon>
        <taxon>Magnoliopsida</taxon>
        <taxon>eudicotyledons</taxon>
        <taxon>Gunneridae</taxon>
        <taxon>Pentapetalae</taxon>
        <taxon>rosids</taxon>
        <taxon>fabids</taxon>
        <taxon>Rosales</taxon>
        <taxon>Rosaceae</taxon>
        <taxon>Amygdaloideae</taxon>
        <taxon>Amygdaleae</taxon>
        <taxon>Prunus</taxon>
    </lineage>
</organism>
<accession>A0A314ZH15</accession>
<dbReference type="EMBL" id="PJQY01000151">
    <property type="protein sequence ID" value="PQQ17437.1"/>
    <property type="molecule type" value="Genomic_DNA"/>
</dbReference>
<feature type="transmembrane region" description="Helical" evidence="9">
    <location>
        <begin position="486"/>
        <end position="510"/>
    </location>
</feature>
<dbReference type="InterPro" id="IPR002110">
    <property type="entry name" value="Ankyrin_rpt"/>
</dbReference>
<evidence type="ECO:0000313" key="12">
    <source>
        <dbReference type="Proteomes" id="UP000250321"/>
    </source>
</evidence>
<evidence type="ECO:0000256" key="8">
    <source>
        <dbReference type="SAM" id="MobiDB-lite"/>
    </source>
</evidence>
<dbReference type="InterPro" id="IPR026961">
    <property type="entry name" value="PGG_dom"/>
</dbReference>
<dbReference type="OrthoDB" id="20872at2759"/>
<feature type="domain" description="PGG" evidence="10">
    <location>
        <begin position="439"/>
        <end position="548"/>
    </location>
</feature>
<dbReference type="InterPro" id="IPR036770">
    <property type="entry name" value="Ankyrin_rpt-contain_sf"/>
</dbReference>
<dbReference type="PROSITE" id="PS50088">
    <property type="entry name" value="ANK_REPEAT"/>
    <property type="match status" value="1"/>
</dbReference>
<keyword evidence="3" id="KW-0677">Repeat</keyword>
<evidence type="ECO:0000256" key="3">
    <source>
        <dbReference type="ARBA" id="ARBA00022737"/>
    </source>
</evidence>
<proteinExistence type="predicted"/>
<keyword evidence="4 9" id="KW-1133">Transmembrane helix</keyword>
<keyword evidence="6 9" id="KW-0472">Membrane</keyword>
<dbReference type="Proteomes" id="UP000250321">
    <property type="component" value="Unassembled WGS sequence"/>
</dbReference>
<feature type="region of interest" description="Disordered" evidence="8">
    <location>
        <begin position="603"/>
        <end position="626"/>
    </location>
</feature>
<feature type="transmembrane region" description="Helical" evidence="9">
    <location>
        <begin position="530"/>
        <end position="550"/>
    </location>
</feature>
<feature type="region of interest" description="Disordered" evidence="8">
    <location>
        <begin position="1"/>
        <end position="24"/>
    </location>
</feature>
<protein>
    <submittedName>
        <fullName evidence="11">Ankyrin repeat-containing protein</fullName>
    </submittedName>
</protein>
<evidence type="ECO:0000256" key="6">
    <source>
        <dbReference type="ARBA" id="ARBA00023136"/>
    </source>
</evidence>
<sequence length="626" mass="69772">MNLSQNKEAIEKKEGNLEHGEDENKDLETQVHEACRTGNAEVLNLLLDANPEVASKLNTEDKSALSLACSHGHLDVVKLLLNEPGMLGLGKDGFDQTCIHVAVSGGHIDVVKELLGVCPDLARMVDENGNSPLHYAASKGHREITWTLLRLDPKLAEQHNDNGHTPLHLAAINYKVSVLQVFVSMAKPSFQIVTKAGEMVFHLAVRYGRYDALVYLTHVCNDIEFFDCRDIYGNTILHLAVSEAQHKIAEYLISKKKVALNSRNNKGITALDILNEAKDSVENRRLGAMLIKSGGETRIELLSHSPKVETASSQSIVLENMPKRAQFVKEHELQLAIIIMKLLLLHPRPHLVYHHPSLESHLTCHHLNLASRRLSCHLHNLASHHLICHLHNLASHHLNIKVLLPTILRQHKHPSKRHQTELSEIFYNPRRKHHKVYTEALQNARNTITLVAILIATVTFAAGISPPGGVYEDGLMKGKPIAGGTTAYKIFAICNYVALFTSLAIVVVLVSIIPYRRKPLIRLLTYAHKVMWVAVAFMATAYVAATWVIMPHSLKKEVVLVALLAVSIGTLGTVFIGLGVMLVDHWLRKSKWRKGRRERGVAIEDPEMGSPNSDVESTYNQGYHSY</sequence>
<name>A0A314ZH15_PRUYE</name>
<evidence type="ECO:0000256" key="9">
    <source>
        <dbReference type="SAM" id="Phobius"/>
    </source>
</evidence>
<dbReference type="SUPFAM" id="SSF48403">
    <property type="entry name" value="Ankyrin repeat"/>
    <property type="match status" value="1"/>
</dbReference>
<feature type="repeat" description="ANK" evidence="7">
    <location>
        <begin position="128"/>
        <end position="160"/>
    </location>
</feature>
<feature type="compositionally biased region" description="Polar residues" evidence="8">
    <location>
        <begin position="610"/>
        <end position="626"/>
    </location>
</feature>
<dbReference type="SMART" id="SM00248">
    <property type="entry name" value="ANK"/>
    <property type="match status" value="7"/>
</dbReference>
<dbReference type="STRING" id="2094558.A0A314ZH15"/>
<evidence type="ECO:0000256" key="5">
    <source>
        <dbReference type="ARBA" id="ARBA00023043"/>
    </source>
</evidence>
<reference evidence="11 12" key="1">
    <citation type="submission" date="2018-02" db="EMBL/GenBank/DDBJ databases">
        <title>Draft genome of wild Prunus yedoensis var. nudiflora.</title>
        <authorList>
            <person name="Baek S."/>
            <person name="Kim J.-H."/>
            <person name="Choi K."/>
            <person name="Kim G.-B."/>
            <person name="Cho A."/>
            <person name="Jang H."/>
            <person name="Shin C.-H."/>
            <person name="Yu H.-J."/>
            <person name="Mun J.-H."/>
        </authorList>
    </citation>
    <scope>NUCLEOTIDE SEQUENCE [LARGE SCALE GENOMIC DNA]</scope>
    <source>
        <strain evidence="12">cv. Jeju island</strain>
        <tissue evidence="11">Leaf</tissue>
    </source>
</reference>
<keyword evidence="5 7" id="KW-0040">ANK repeat</keyword>
<evidence type="ECO:0000256" key="1">
    <source>
        <dbReference type="ARBA" id="ARBA00004141"/>
    </source>
</evidence>
<dbReference type="Gene3D" id="1.25.40.20">
    <property type="entry name" value="Ankyrin repeat-containing domain"/>
    <property type="match status" value="3"/>
</dbReference>
<evidence type="ECO:0000256" key="7">
    <source>
        <dbReference type="PROSITE-ProRule" id="PRU00023"/>
    </source>
</evidence>
<dbReference type="Pfam" id="PF12796">
    <property type="entry name" value="Ank_2"/>
    <property type="match status" value="3"/>
</dbReference>
<feature type="transmembrane region" description="Helical" evidence="9">
    <location>
        <begin position="562"/>
        <end position="587"/>
    </location>
</feature>
<dbReference type="GO" id="GO:0005886">
    <property type="term" value="C:plasma membrane"/>
    <property type="evidence" value="ECO:0007669"/>
    <property type="project" value="TreeGrafter"/>
</dbReference>
<feature type="transmembrane region" description="Helical" evidence="9">
    <location>
        <begin position="447"/>
        <end position="466"/>
    </location>
</feature>
<dbReference type="PANTHER" id="PTHR24186">
    <property type="entry name" value="PROTEIN PHOSPHATASE 1 REGULATORY SUBUNIT"/>
    <property type="match status" value="1"/>
</dbReference>
<evidence type="ECO:0000259" key="10">
    <source>
        <dbReference type="Pfam" id="PF13962"/>
    </source>
</evidence>
<evidence type="ECO:0000256" key="4">
    <source>
        <dbReference type="ARBA" id="ARBA00022989"/>
    </source>
</evidence>
<dbReference type="Pfam" id="PF13962">
    <property type="entry name" value="PGG"/>
    <property type="match status" value="1"/>
</dbReference>